<keyword evidence="2" id="KW-1185">Reference proteome</keyword>
<comment type="caution">
    <text evidence="1">The sequence shown here is derived from an EMBL/GenBank/DDBJ whole genome shotgun (WGS) entry which is preliminary data.</text>
</comment>
<dbReference type="AlphaFoldDB" id="A0A841C3Y3"/>
<sequence length="233" mass="24884">MRSFTNLSWPDGAYGAEFRPFGTKQHLLTAVAVDWAVGEPTIPVSVSVVHLRIRPAAVLDVDEQSLTIGFWTTVIESADGTGDQLRHLDQVLVGARRHASILAGHHFEADLLTAVKLADRRQPGVEGVSEAWADRTVRERGVTRMVDTCHDVDPANRPTLDVPLDPPILTGPIDPGAASRLAAASLARCLAIGLVAAVHAGRFRWPGTFKVPAAVDHAAWDLLEPAAGRAPAA</sequence>
<proteinExistence type="predicted"/>
<accession>A0A841C3Y3</accession>
<organism evidence="1 2">
    <name type="scientific">Allocatelliglobosispora scoriae</name>
    <dbReference type="NCBI Taxonomy" id="643052"/>
    <lineage>
        <taxon>Bacteria</taxon>
        <taxon>Bacillati</taxon>
        <taxon>Actinomycetota</taxon>
        <taxon>Actinomycetes</taxon>
        <taxon>Micromonosporales</taxon>
        <taxon>Micromonosporaceae</taxon>
        <taxon>Allocatelliglobosispora</taxon>
    </lineage>
</organism>
<protein>
    <submittedName>
        <fullName evidence="1">Uncharacterized protein</fullName>
    </submittedName>
</protein>
<dbReference type="EMBL" id="JACHMN010000003">
    <property type="protein sequence ID" value="MBB5874646.1"/>
    <property type="molecule type" value="Genomic_DNA"/>
</dbReference>
<gene>
    <name evidence="1" type="ORF">F4553_008080</name>
</gene>
<name>A0A841C3Y3_9ACTN</name>
<reference evidence="1 2" key="1">
    <citation type="submission" date="2020-08" db="EMBL/GenBank/DDBJ databases">
        <title>Sequencing the genomes of 1000 actinobacteria strains.</title>
        <authorList>
            <person name="Klenk H.-P."/>
        </authorList>
    </citation>
    <scope>NUCLEOTIDE SEQUENCE [LARGE SCALE GENOMIC DNA]</scope>
    <source>
        <strain evidence="1 2">DSM 45362</strain>
    </source>
</reference>
<evidence type="ECO:0000313" key="2">
    <source>
        <dbReference type="Proteomes" id="UP000587527"/>
    </source>
</evidence>
<evidence type="ECO:0000313" key="1">
    <source>
        <dbReference type="EMBL" id="MBB5874646.1"/>
    </source>
</evidence>
<dbReference type="RefSeq" id="WP_184846926.1">
    <property type="nucleotide sequence ID" value="NZ_JACHMN010000003.1"/>
</dbReference>
<dbReference type="Proteomes" id="UP000587527">
    <property type="component" value="Unassembled WGS sequence"/>
</dbReference>